<evidence type="ECO:0000313" key="7">
    <source>
        <dbReference type="EMBL" id="MBQ0957670.1"/>
    </source>
</evidence>
<dbReference type="InterPro" id="IPR035105">
    <property type="entry name" value="Deoxycytidylate_deaminase_dom"/>
</dbReference>
<dbReference type="GO" id="GO:0004132">
    <property type="term" value="F:dCMP deaminase activity"/>
    <property type="evidence" value="ECO:0007669"/>
    <property type="project" value="TreeGrafter"/>
</dbReference>
<proteinExistence type="inferred from homology"/>
<dbReference type="SUPFAM" id="SSF53927">
    <property type="entry name" value="Cytidine deaminase-like"/>
    <property type="match status" value="1"/>
</dbReference>
<dbReference type="GO" id="GO:0005737">
    <property type="term" value="C:cytoplasm"/>
    <property type="evidence" value="ECO:0007669"/>
    <property type="project" value="TreeGrafter"/>
</dbReference>
<keyword evidence="4" id="KW-0378">Hydrolase</keyword>
<evidence type="ECO:0000256" key="3">
    <source>
        <dbReference type="ARBA" id="ARBA00022723"/>
    </source>
</evidence>
<dbReference type="CDD" id="cd01286">
    <property type="entry name" value="deoxycytidylate_deaminase"/>
    <property type="match status" value="1"/>
</dbReference>
<name>A0A940YQM4_9BURK</name>
<dbReference type="Proteomes" id="UP000678374">
    <property type="component" value="Unassembled WGS sequence"/>
</dbReference>
<sequence>MLAGVNDVNKALIDWHSMFMGVALLASARSKDGLTRNGACIASADHRILGVGYNGLPRGCSDQDPVYWSDQDDDPFLSRHSYVVHAEMNAILNCVTLPLTGSRIYTTQFPCPRCTQSIIQVGITEVVWLRRKPHQQRSQEAALKMLGDAGVRILSLAEADLRADAWVQALDGYLQGAAPRF</sequence>
<feature type="domain" description="CMP/dCMP-type deaminase" evidence="6">
    <location>
        <begin position="14"/>
        <end position="141"/>
    </location>
</feature>
<keyword evidence="3" id="KW-0479">Metal-binding</keyword>
<evidence type="ECO:0000256" key="2">
    <source>
        <dbReference type="ARBA" id="ARBA00006576"/>
    </source>
</evidence>
<evidence type="ECO:0000256" key="5">
    <source>
        <dbReference type="ARBA" id="ARBA00022833"/>
    </source>
</evidence>
<comment type="similarity">
    <text evidence="2">Belongs to the cytidine and deoxycytidylate deaminase family.</text>
</comment>
<dbReference type="GO" id="GO:0008270">
    <property type="term" value="F:zinc ion binding"/>
    <property type="evidence" value="ECO:0007669"/>
    <property type="project" value="InterPro"/>
</dbReference>
<evidence type="ECO:0000259" key="6">
    <source>
        <dbReference type="PROSITE" id="PS51747"/>
    </source>
</evidence>
<dbReference type="InterPro" id="IPR016193">
    <property type="entry name" value="Cytidine_deaminase-like"/>
</dbReference>
<organism evidence="7 8">
    <name type="scientific">Ideonella aquatica</name>
    <dbReference type="NCBI Taxonomy" id="2824119"/>
    <lineage>
        <taxon>Bacteria</taxon>
        <taxon>Pseudomonadati</taxon>
        <taxon>Pseudomonadota</taxon>
        <taxon>Betaproteobacteria</taxon>
        <taxon>Burkholderiales</taxon>
        <taxon>Sphaerotilaceae</taxon>
        <taxon>Ideonella</taxon>
    </lineage>
</organism>
<protein>
    <submittedName>
        <fullName evidence="7">dCMP deaminase family protein</fullName>
    </submittedName>
</protein>
<dbReference type="InterPro" id="IPR016192">
    <property type="entry name" value="APOBEC/CMP_deaminase_Zn-bd"/>
</dbReference>
<keyword evidence="8" id="KW-1185">Reference proteome</keyword>
<dbReference type="EMBL" id="JAGQDE010000001">
    <property type="protein sequence ID" value="MBQ0957670.1"/>
    <property type="molecule type" value="Genomic_DNA"/>
</dbReference>
<dbReference type="InterPro" id="IPR002125">
    <property type="entry name" value="CMP_dCMP_dom"/>
</dbReference>
<comment type="cofactor">
    <cofactor evidence="1">
        <name>Zn(2+)</name>
        <dbReference type="ChEBI" id="CHEBI:29105"/>
    </cofactor>
</comment>
<dbReference type="InterPro" id="IPR015517">
    <property type="entry name" value="dCMP_deaminase-rel"/>
</dbReference>
<gene>
    <name evidence="7" type="ORF">KAK06_01745</name>
</gene>
<dbReference type="PANTHER" id="PTHR11086">
    <property type="entry name" value="DEOXYCYTIDYLATE DEAMINASE-RELATED"/>
    <property type="match status" value="1"/>
</dbReference>
<comment type="caution">
    <text evidence="7">The sequence shown here is derived from an EMBL/GenBank/DDBJ whole genome shotgun (WGS) entry which is preliminary data.</text>
</comment>
<dbReference type="Gene3D" id="3.40.140.10">
    <property type="entry name" value="Cytidine Deaminase, domain 2"/>
    <property type="match status" value="1"/>
</dbReference>
<dbReference type="PANTHER" id="PTHR11086:SF18">
    <property type="entry name" value="DEOXYCYTIDYLATE DEAMINASE"/>
    <property type="match status" value="1"/>
</dbReference>
<evidence type="ECO:0000256" key="1">
    <source>
        <dbReference type="ARBA" id="ARBA00001947"/>
    </source>
</evidence>
<evidence type="ECO:0000313" key="8">
    <source>
        <dbReference type="Proteomes" id="UP000678374"/>
    </source>
</evidence>
<evidence type="ECO:0000256" key="4">
    <source>
        <dbReference type="ARBA" id="ARBA00022801"/>
    </source>
</evidence>
<accession>A0A940YQM4</accession>
<keyword evidence="5" id="KW-0862">Zinc</keyword>
<dbReference type="PROSITE" id="PS00903">
    <property type="entry name" value="CYT_DCMP_DEAMINASES_1"/>
    <property type="match status" value="1"/>
</dbReference>
<dbReference type="AlphaFoldDB" id="A0A940YQM4"/>
<reference evidence="7" key="1">
    <citation type="submission" date="2021-04" db="EMBL/GenBank/DDBJ databases">
        <title>The genome sequence of Ideonella sp. 4Y11.</title>
        <authorList>
            <person name="Liu Y."/>
        </authorList>
    </citation>
    <scope>NUCLEOTIDE SEQUENCE</scope>
    <source>
        <strain evidence="7">4Y11</strain>
    </source>
</reference>
<dbReference type="PROSITE" id="PS51747">
    <property type="entry name" value="CYT_DCMP_DEAMINASES_2"/>
    <property type="match status" value="1"/>
</dbReference>
<dbReference type="Pfam" id="PF00383">
    <property type="entry name" value="dCMP_cyt_deam_1"/>
    <property type="match status" value="1"/>
</dbReference>